<dbReference type="EMBL" id="JACMSC010000008">
    <property type="protein sequence ID" value="KAG6512303.1"/>
    <property type="molecule type" value="Genomic_DNA"/>
</dbReference>
<sequence length="410" mass="44866">MSTQPIKTGLCQPRNATAGALQPQKPITSFACDKTTTLFRSLPSASPSPLLPFRAVYLQSQTVKMKMEGRKRGRSAVDGLMEAEGEKQRELDLSGMSLDSLPNPASVNLALITKLDLSNNNLQSIPESLTARLLNLVVLDVHSNQLRTLPNSIGCLSKLRALNVSGNLLEGLPKTIEDCRALQELAANFNRLTSLPETMGFELRDLRKLAVNSNKLSFLPSSTSHMTSLRVLDARLNCLRCLPDGLENLLCLEVLTVAHNYHHLTAVPYSLGLLRSLRELDVSYNALTHLPASLTCLPALRSLRAEGNPLVSPSPRVLDQGLDAVRDYLAAKMHADDADAMKKKKQQQQKQGSSWIKKLVKCGTFPAASGNVRSGDGLMTAEYRWVDGDSSPGYAGIFSPRRLFSPRKIK</sequence>
<dbReference type="PANTHER" id="PTHR48051">
    <property type="match status" value="1"/>
</dbReference>
<dbReference type="InterPro" id="IPR001611">
    <property type="entry name" value="Leu-rich_rpt"/>
</dbReference>
<keyword evidence="2" id="KW-0677">Repeat</keyword>
<accession>A0A8J5GVE8</accession>
<dbReference type="InterPro" id="IPR003591">
    <property type="entry name" value="Leu-rich_rpt_typical-subtyp"/>
</dbReference>
<protein>
    <submittedName>
        <fullName evidence="5">Uncharacterized protein</fullName>
    </submittedName>
</protein>
<name>A0A8J5GVE8_ZINOF</name>
<dbReference type="Proteomes" id="UP000734854">
    <property type="component" value="Unassembled WGS sequence"/>
</dbReference>
<dbReference type="PANTHER" id="PTHR48051:SF56">
    <property type="entry name" value="PLANT INTRACELLULAR RAS-GROUP-RELATED LRR PROTEIN 6-LIKE"/>
    <property type="match status" value="1"/>
</dbReference>
<evidence type="ECO:0000256" key="2">
    <source>
        <dbReference type="ARBA" id="ARBA00022737"/>
    </source>
</evidence>
<reference evidence="5 6" key="1">
    <citation type="submission" date="2020-08" db="EMBL/GenBank/DDBJ databases">
        <title>Plant Genome Project.</title>
        <authorList>
            <person name="Zhang R.-G."/>
        </authorList>
    </citation>
    <scope>NUCLEOTIDE SEQUENCE [LARGE SCALE GENOMIC DNA]</scope>
    <source>
        <tissue evidence="5">Rhizome</tissue>
    </source>
</reference>
<gene>
    <name evidence="5" type="ORF">ZIOFF_030403</name>
</gene>
<dbReference type="SMART" id="SM00364">
    <property type="entry name" value="LRR_BAC"/>
    <property type="match status" value="7"/>
</dbReference>
<evidence type="ECO:0000256" key="1">
    <source>
        <dbReference type="ARBA" id="ARBA00022614"/>
    </source>
</evidence>
<comment type="similarity">
    <text evidence="3">Belongs to the SHOC2 family.</text>
</comment>
<dbReference type="AlphaFoldDB" id="A0A8J5GVE8"/>
<evidence type="ECO:0000313" key="5">
    <source>
        <dbReference type="EMBL" id="KAG6512303.1"/>
    </source>
</evidence>
<keyword evidence="6" id="KW-1185">Reference proteome</keyword>
<organism evidence="5 6">
    <name type="scientific">Zingiber officinale</name>
    <name type="common">Ginger</name>
    <name type="synonym">Amomum zingiber</name>
    <dbReference type="NCBI Taxonomy" id="94328"/>
    <lineage>
        <taxon>Eukaryota</taxon>
        <taxon>Viridiplantae</taxon>
        <taxon>Streptophyta</taxon>
        <taxon>Embryophyta</taxon>
        <taxon>Tracheophyta</taxon>
        <taxon>Spermatophyta</taxon>
        <taxon>Magnoliopsida</taxon>
        <taxon>Liliopsida</taxon>
        <taxon>Zingiberales</taxon>
        <taxon>Zingiberaceae</taxon>
        <taxon>Zingiber</taxon>
    </lineage>
</organism>
<keyword evidence="1" id="KW-0433">Leucine-rich repeat</keyword>
<dbReference type="InterPro" id="IPR032675">
    <property type="entry name" value="LRR_dom_sf"/>
</dbReference>
<dbReference type="SMART" id="SM00369">
    <property type="entry name" value="LRR_TYP"/>
    <property type="match status" value="8"/>
</dbReference>
<dbReference type="SUPFAM" id="SSF52058">
    <property type="entry name" value="L domain-like"/>
    <property type="match status" value="1"/>
</dbReference>
<dbReference type="Pfam" id="PF13855">
    <property type="entry name" value="LRR_8"/>
    <property type="match status" value="2"/>
</dbReference>
<dbReference type="InterPro" id="IPR050216">
    <property type="entry name" value="LRR_domain-containing"/>
</dbReference>
<proteinExistence type="inferred from homology"/>
<dbReference type="PRINTS" id="PR00019">
    <property type="entry name" value="LEURICHRPT"/>
</dbReference>
<evidence type="ECO:0000256" key="4">
    <source>
        <dbReference type="ARBA" id="ARBA00037519"/>
    </source>
</evidence>
<dbReference type="PROSITE" id="PS51450">
    <property type="entry name" value="LRR"/>
    <property type="match status" value="3"/>
</dbReference>
<evidence type="ECO:0000313" key="6">
    <source>
        <dbReference type="Proteomes" id="UP000734854"/>
    </source>
</evidence>
<comment type="function">
    <text evidence="4">Leucine-rich repeat protein that likely mediates protein interactions, possibly in the context of signal transduction.</text>
</comment>
<evidence type="ECO:0000256" key="3">
    <source>
        <dbReference type="ARBA" id="ARBA00023786"/>
    </source>
</evidence>
<dbReference type="GO" id="GO:0005737">
    <property type="term" value="C:cytoplasm"/>
    <property type="evidence" value="ECO:0007669"/>
    <property type="project" value="TreeGrafter"/>
</dbReference>
<dbReference type="Gene3D" id="3.80.10.10">
    <property type="entry name" value="Ribonuclease Inhibitor"/>
    <property type="match status" value="2"/>
</dbReference>
<comment type="caution">
    <text evidence="5">The sequence shown here is derived from an EMBL/GenBank/DDBJ whole genome shotgun (WGS) entry which is preliminary data.</text>
</comment>